<organism evidence="6 7">
    <name type="scientific">Marinobacter profundi</name>
    <dbReference type="NCBI Taxonomy" id="2666256"/>
    <lineage>
        <taxon>Bacteria</taxon>
        <taxon>Pseudomonadati</taxon>
        <taxon>Pseudomonadota</taxon>
        <taxon>Gammaproteobacteria</taxon>
        <taxon>Pseudomonadales</taxon>
        <taxon>Marinobacteraceae</taxon>
        <taxon>Marinobacter</taxon>
    </lineage>
</organism>
<keyword evidence="7" id="KW-1185">Reference proteome</keyword>
<dbReference type="RefSeq" id="WP_099613007.1">
    <property type="nucleotide sequence ID" value="NZ_KZ319367.1"/>
</dbReference>
<dbReference type="InterPro" id="IPR058163">
    <property type="entry name" value="LysR-type_TF_proteobact-type"/>
</dbReference>
<dbReference type="Gene3D" id="1.10.10.10">
    <property type="entry name" value="Winged helix-like DNA-binding domain superfamily/Winged helix DNA-binding domain"/>
    <property type="match status" value="1"/>
</dbReference>
<evidence type="ECO:0000259" key="5">
    <source>
        <dbReference type="PROSITE" id="PS50931"/>
    </source>
</evidence>
<dbReference type="EMBL" id="NTFH01000003">
    <property type="protein sequence ID" value="PHQ16755.1"/>
    <property type="molecule type" value="Genomic_DNA"/>
</dbReference>
<accession>A0A2G1UQN0</accession>
<dbReference type="GO" id="GO:0006351">
    <property type="term" value="P:DNA-templated transcription"/>
    <property type="evidence" value="ECO:0007669"/>
    <property type="project" value="TreeGrafter"/>
</dbReference>
<dbReference type="PRINTS" id="PR00039">
    <property type="entry name" value="HTHLYSR"/>
</dbReference>
<keyword evidence="3" id="KW-0238">DNA-binding</keyword>
<dbReference type="PANTHER" id="PTHR30537:SF5">
    <property type="entry name" value="HTH-TYPE TRANSCRIPTIONAL ACTIVATOR TTDR-RELATED"/>
    <property type="match status" value="1"/>
</dbReference>
<keyword evidence="2" id="KW-0805">Transcription regulation</keyword>
<dbReference type="FunFam" id="1.10.10.10:FF:000001">
    <property type="entry name" value="LysR family transcriptional regulator"/>
    <property type="match status" value="1"/>
</dbReference>
<protein>
    <submittedName>
        <fullName evidence="6">LysR family transcriptional regulator</fullName>
    </submittedName>
</protein>
<dbReference type="Proteomes" id="UP000231409">
    <property type="component" value="Unassembled WGS sequence"/>
</dbReference>
<dbReference type="PANTHER" id="PTHR30537">
    <property type="entry name" value="HTH-TYPE TRANSCRIPTIONAL REGULATOR"/>
    <property type="match status" value="1"/>
</dbReference>
<dbReference type="GO" id="GO:0043565">
    <property type="term" value="F:sequence-specific DNA binding"/>
    <property type="evidence" value="ECO:0007669"/>
    <property type="project" value="TreeGrafter"/>
</dbReference>
<dbReference type="Pfam" id="PF03466">
    <property type="entry name" value="LysR_substrate"/>
    <property type="match status" value="1"/>
</dbReference>
<keyword evidence="4" id="KW-0804">Transcription</keyword>
<evidence type="ECO:0000256" key="1">
    <source>
        <dbReference type="ARBA" id="ARBA00009437"/>
    </source>
</evidence>
<dbReference type="Pfam" id="PF00126">
    <property type="entry name" value="HTH_1"/>
    <property type="match status" value="1"/>
</dbReference>
<dbReference type="InterPro" id="IPR000847">
    <property type="entry name" value="LysR_HTH_N"/>
</dbReference>
<reference evidence="6 7" key="1">
    <citation type="submission" date="2017-09" db="EMBL/GenBank/DDBJ databases">
        <title>The draft genome sequences of Marinobacter sp. PWS21.</title>
        <authorList>
            <person name="Cao J."/>
        </authorList>
    </citation>
    <scope>NUCLEOTIDE SEQUENCE [LARGE SCALE GENOMIC DNA]</scope>
    <source>
        <strain evidence="6 7">PWS21</strain>
    </source>
</reference>
<comment type="caution">
    <text evidence="6">The sequence shown here is derived from an EMBL/GenBank/DDBJ whole genome shotgun (WGS) entry which is preliminary data.</text>
</comment>
<gene>
    <name evidence="6" type="ORF">CLH61_01915</name>
</gene>
<evidence type="ECO:0000313" key="7">
    <source>
        <dbReference type="Proteomes" id="UP000231409"/>
    </source>
</evidence>
<evidence type="ECO:0000313" key="6">
    <source>
        <dbReference type="EMBL" id="PHQ16755.1"/>
    </source>
</evidence>
<evidence type="ECO:0000256" key="3">
    <source>
        <dbReference type="ARBA" id="ARBA00023125"/>
    </source>
</evidence>
<dbReference type="SUPFAM" id="SSF46785">
    <property type="entry name" value="Winged helix' DNA-binding domain"/>
    <property type="match status" value="1"/>
</dbReference>
<dbReference type="SUPFAM" id="SSF53850">
    <property type="entry name" value="Periplasmic binding protein-like II"/>
    <property type="match status" value="1"/>
</dbReference>
<dbReference type="AlphaFoldDB" id="A0A2G1UQN0"/>
<dbReference type="Gene3D" id="3.40.190.290">
    <property type="match status" value="1"/>
</dbReference>
<evidence type="ECO:0000256" key="2">
    <source>
        <dbReference type="ARBA" id="ARBA00023015"/>
    </source>
</evidence>
<dbReference type="GO" id="GO:0003700">
    <property type="term" value="F:DNA-binding transcription factor activity"/>
    <property type="evidence" value="ECO:0007669"/>
    <property type="project" value="InterPro"/>
</dbReference>
<dbReference type="PROSITE" id="PS50931">
    <property type="entry name" value="HTH_LYSR"/>
    <property type="match status" value="1"/>
</dbReference>
<evidence type="ECO:0000256" key="4">
    <source>
        <dbReference type="ARBA" id="ARBA00023163"/>
    </source>
</evidence>
<name>A0A2G1UQN0_9GAMM</name>
<dbReference type="InterPro" id="IPR036388">
    <property type="entry name" value="WH-like_DNA-bd_sf"/>
</dbReference>
<feature type="domain" description="HTH lysR-type" evidence="5">
    <location>
        <begin position="1"/>
        <end position="59"/>
    </location>
</feature>
<comment type="similarity">
    <text evidence="1">Belongs to the LysR transcriptional regulatory family.</text>
</comment>
<sequence length="299" mass="32838">MDKLAAMRVFVEIVDRGSLTAAAEALGRSQPAVVRTLAALEAHLGIRLLRRTTRRMSLTPEGRDYLERCRRILADVDDAELAVGQNEAEPRGDLRITAPVQFGQLHMMSALSDFLARHEQVRVDLLLLDRVVDLVDEGIDLALRIGPLADSSMIAVRVGEVRRVVCASPALLDRIGVPDHPQALSKLPCIRLRNLSPTSAWPFREGGHDIAVRMGGRLSCNQIAAGVAACVEGVGFGQFLSYQVQQFISEKRLHRVLEAFEPEPLPVHLIYPGGRLVTTRLRALINALKDSLRNSEALG</sequence>
<proteinExistence type="inferred from homology"/>
<dbReference type="InterPro" id="IPR036390">
    <property type="entry name" value="WH_DNA-bd_sf"/>
</dbReference>
<dbReference type="InterPro" id="IPR005119">
    <property type="entry name" value="LysR_subst-bd"/>
</dbReference>